<comment type="similarity">
    <text evidence="3 9">Belongs to the UTP25 family.</text>
</comment>
<feature type="domain" description="UTP25 NTP hydrolase-like" evidence="12">
    <location>
        <begin position="306"/>
        <end position="568"/>
    </location>
</feature>
<evidence type="ECO:0000256" key="5">
    <source>
        <dbReference type="ARBA" id="ARBA00015422"/>
    </source>
</evidence>
<organism evidence="13 14">
    <name type="scientific">Glomus cerebriforme</name>
    <dbReference type="NCBI Taxonomy" id="658196"/>
    <lineage>
        <taxon>Eukaryota</taxon>
        <taxon>Fungi</taxon>
        <taxon>Fungi incertae sedis</taxon>
        <taxon>Mucoromycota</taxon>
        <taxon>Glomeromycotina</taxon>
        <taxon>Glomeromycetes</taxon>
        <taxon>Glomerales</taxon>
        <taxon>Glomeraceae</taxon>
        <taxon>Glomus</taxon>
    </lineage>
</organism>
<dbReference type="InterPro" id="IPR010678">
    <property type="entry name" value="UTP25"/>
</dbReference>
<dbReference type="Proteomes" id="UP000265703">
    <property type="component" value="Unassembled WGS sequence"/>
</dbReference>
<evidence type="ECO:0000256" key="1">
    <source>
        <dbReference type="ARBA" id="ARBA00002883"/>
    </source>
</evidence>
<dbReference type="AlphaFoldDB" id="A0A397TBH2"/>
<dbReference type="GO" id="GO:0000462">
    <property type="term" value="P:maturation of SSU-rRNA from tricistronic rRNA transcript (SSU-rRNA, 5.8S rRNA, LSU-rRNA)"/>
    <property type="evidence" value="ECO:0007669"/>
    <property type="project" value="TreeGrafter"/>
</dbReference>
<evidence type="ECO:0000256" key="9">
    <source>
        <dbReference type="RuleBase" id="RU365070"/>
    </source>
</evidence>
<dbReference type="FunFam" id="3.40.50.300:FF:002356">
    <property type="entry name" value="U3 small nucleolar RNA-associated protein 25"/>
    <property type="match status" value="1"/>
</dbReference>
<evidence type="ECO:0000313" key="14">
    <source>
        <dbReference type="Proteomes" id="UP000265703"/>
    </source>
</evidence>
<sequence>MKRAKQVKNFSTRKRNKKNKSGFNELGTKKLSRKDWKTLEEYGSINPTEIGESEEEESPSKRVLFTEDQEIKREDDDEMMNEASDDDDKNAEEIYLNKPNSSYSKLVGLLQVNKKRKLDNKINEENTDIEKIDKVDVIENDLRNEEKSSQQNEGKKIESGEEKESGGEEREGKDERKEQEKGKGGGNNEDDDEGQRDEENEIDEFEKHFGDQQQKSQQILNSKVSMIEQKHWKIINYENPALNLVSKYILNNNEENNDNENDKSNIESLKIRPKLLETWKKVNDANNSNNVFSDLQLHLFQQFNKYQDVLYTNRNVENSQELRYIYALHALNHIYKVRNRILKNNEKINKAHAIGKDIDEIRDQGFTRPKVLILLPFRNSAMNLVEILLKLSETDQQDNRKRFFESYGITPEQEKIDPKKPADFLATFKGNIDDMFRIGIKFTRKSMKFYAEFYNADIIIASPLGLRMIIGAEGDKKRDFDFLSSIEVMIVDQCDTFLMQNWDHVEHIFSHMNLIPQKSHDCDFSRVKNWYLDGRAQYLRQTIIISDYLTPEINTLFNKQMNNVDGKMKIKHHHQGTIFDINVKSIRQVFRRIECNSLSEVDDIRFKYFIEKMLPKIRKMNLSHVMIFIPSYFDFVRLRNYFEDSTFSFTSINEYEKVSDVTRARTHFLNGKKNYLLYTERFHFFRRHHIKGIRHVIFYALPDHAHFYSEILNFIQSFSSDKTSNETIINVLFSKFDKLRLERVVGSTRVDKMLQGEKKVYTFS</sequence>
<evidence type="ECO:0000259" key="12">
    <source>
        <dbReference type="Pfam" id="PF22916"/>
    </source>
</evidence>
<proteinExistence type="inferred from homology"/>
<feature type="region of interest" description="Disordered" evidence="10">
    <location>
        <begin position="114"/>
        <end position="198"/>
    </location>
</feature>
<evidence type="ECO:0000313" key="13">
    <source>
        <dbReference type="EMBL" id="RIA93627.1"/>
    </source>
</evidence>
<evidence type="ECO:0000256" key="6">
    <source>
        <dbReference type="ARBA" id="ARBA00022517"/>
    </source>
</evidence>
<evidence type="ECO:0000256" key="10">
    <source>
        <dbReference type="SAM" id="MobiDB-lite"/>
    </source>
</evidence>
<keyword evidence="8 9" id="KW-0539">Nucleus</keyword>
<dbReference type="Pfam" id="PF06862">
    <property type="entry name" value="Utp25_C"/>
    <property type="match status" value="1"/>
</dbReference>
<dbReference type="InterPro" id="IPR053940">
    <property type="entry name" value="UTP25_NTPase-like"/>
</dbReference>
<accession>A0A397TBH2</accession>
<dbReference type="OrthoDB" id="10264378at2759"/>
<keyword evidence="7 9" id="KW-0698">rRNA processing</keyword>
<keyword evidence="6 9" id="KW-0690">Ribosome biogenesis</keyword>
<name>A0A397TBH2_9GLOM</name>
<comment type="subcellular location">
    <subcellularLocation>
        <location evidence="2 9">Nucleus</location>
        <location evidence="2 9">Nucleolus</location>
    </subcellularLocation>
</comment>
<comment type="caution">
    <text evidence="13">The sequence shown here is derived from an EMBL/GenBank/DDBJ whole genome shotgun (WGS) entry which is preliminary data.</text>
</comment>
<protein>
    <recommendedName>
        <fullName evidence="5 9">U3 small nucleolar RNA-associated protein 25</fullName>
        <shortName evidence="9">U3 snoRNA-associated protein 25</shortName>
    </recommendedName>
</protein>
<dbReference type="PANTHER" id="PTHR12933:SF0">
    <property type="entry name" value="U3 SMALL NUCLEOLAR RNA-ASSOCIATED PROTEIN 25 HOMOLOG"/>
    <property type="match status" value="1"/>
</dbReference>
<dbReference type="PANTHER" id="PTHR12933">
    <property type="entry name" value="ORF PROTEIN-RELATED"/>
    <property type="match status" value="1"/>
</dbReference>
<evidence type="ECO:0000256" key="2">
    <source>
        <dbReference type="ARBA" id="ARBA00004604"/>
    </source>
</evidence>
<feature type="compositionally biased region" description="Acidic residues" evidence="10">
    <location>
        <begin position="75"/>
        <end position="90"/>
    </location>
</feature>
<evidence type="ECO:0000259" key="11">
    <source>
        <dbReference type="Pfam" id="PF06862"/>
    </source>
</evidence>
<gene>
    <name evidence="13" type="ORF">C1645_799065</name>
</gene>
<dbReference type="InterPro" id="IPR027417">
    <property type="entry name" value="P-loop_NTPase"/>
</dbReference>
<dbReference type="Gene3D" id="3.40.50.300">
    <property type="entry name" value="P-loop containing nucleotide triphosphate hydrolases"/>
    <property type="match status" value="1"/>
</dbReference>
<evidence type="ECO:0000256" key="7">
    <source>
        <dbReference type="ARBA" id="ARBA00022552"/>
    </source>
</evidence>
<dbReference type="Pfam" id="PF22916">
    <property type="entry name" value="UTP25_NTPase-like"/>
    <property type="match status" value="1"/>
</dbReference>
<dbReference type="STRING" id="658196.A0A397TBH2"/>
<comment type="subunit">
    <text evidence="4 9">Component of the ribosomal small subunit (SSU) processome composed of at least 40 protein subunits and snoRNA U3.</text>
</comment>
<feature type="region of interest" description="Disordered" evidence="10">
    <location>
        <begin position="1"/>
        <end position="98"/>
    </location>
</feature>
<dbReference type="GO" id="GO:0032040">
    <property type="term" value="C:small-subunit processome"/>
    <property type="evidence" value="ECO:0007669"/>
    <property type="project" value="TreeGrafter"/>
</dbReference>
<evidence type="ECO:0000256" key="8">
    <source>
        <dbReference type="ARBA" id="ARBA00023242"/>
    </source>
</evidence>
<reference evidence="13 14" key="1">
    <citation type="submission" date="2018-06" db="EMBL/GenBank/DDBJ databases">
        <title>Comparative genomics reveals the genomic features of Rhizophagus irregularis, R. cerebriforme, R. diaphanum and Gigaspora rosea, and their symbiotic lifestyle signature.</title>
        <authorList>
            <person name="Morin E."/>
            <person name="San Clemente H."/>
            <person name="Chen E.C.H."/>
            <person name="De La Providencia I."/>
            <person name="Hainaut M."/>
            <person name="Kuo A."/>
            <person name="Kohler A."/>
            <person name="Murat C."/>
            <person name="Tang N."/>
            <person name="Roy S."/>
            <person name="Loubradou J."/>
            <person name="Henrissat B."/>
            <person name="Grigoriev I.V."/>
            <person name="Corradi N."/>
            <person name="Roux C."/>
            <person name="Martin F.M."/>
        </authorList>
    </citation>
    <scope>NUCLEOTIDE SEQUENCE [LARGE SCALE GENOMIC DNA]</scope>
    <source>
        <strain evidence="13 14">DAOM 227022</strain>
    </source>
</reference>
<dbReference type="EMBL" id="QKYT01000100">
    <property type="protein sequence ID" value="RIA93627.1"/>
    <property type="molecule type" value="Genomic_DNA"/>
</dbReference>
<evidence type="ECO:0000256" key="4">
    <source>
        <dbReference type="ARBA" id="ARBA00011192"/>
    </source>
</evidence>
<comment type="function">
    <text evidence="1 9">DEAD-box RNA helicase-like protein required for pre-18S rRNA processing, specifically at sites A0, A1, and A2.</text>
</comment>
<feature type="compositionally biased region" description="Basic and acidic residues" evidence="10">
    <location>
        <begin position="119"/>
        <end position="183"/>
    </location>
</feature>
<dbReference type="GO" id="GO:0019843">
    <property type="term" value="F:rRNA binding"/>
    <property type="evidence" value="ECO:0007669"/>
    <property type="project" value="TreeGrafter"/>
</dbReference>
<dbReference type="InterPro" id="IPR053939">
    <property type="entry name" value="UTP25_C"/>
</dbReference>
<evidence type="ECO:0000256" key="3">
    <source>
        <dbReference type="ARBA" id="ARBA00009223"/>
    </source>
</evidence>
<keyword evidence="9" id="KW-0687">Ribonucleoprotein</keyword>
<feature type="domain" description="UTP25 C-terminal" evidence="11">
    <location>
        <begin position="584"/>
        <end position="763"/>
    </location>
</feature>
<dbReference type="GO" id="GO:0034511">
    <property type="term" value="F:U3 snoRNA binding"/>
    <property type="evidence" value="ECO:0007669"/>
    <property type="project" value="InterPro"/>
</dbReference>
<feature type="compositionally biased region" description="Acidic residues" evidence="10">
    <location>
        <begin position="188"/>
        <end position="198"/>
    </location>
</feature>
<feature type="compositionally biased region" description="Basic residues" evidence="10">
    <location>
        <begin position="1"/>
        <end position="20"/>
    </location>
</feature>
<keyword evidence="14" id="KW-1185">Reference proteome</keyword>